<feature type="domain" description="ABC transporter substrate-binding protein PnrA-like" evidence="3">
    <location>
        <begin position="34"/>
        <end position="300"/>
    </location>
</feature>
<dbReference type="EMBL" id="FO203512">
    <property type="protein sequence ID" value="CCK74245.1"/>
    <property type="molecule type" value="Genomic_DNA"/>
</dbReference>
<dbReference type="HOGENOM" id="CLU_038813_2_0_6"/>
<organism evidence="4 5">
    <name type="scientific">Oleispira antarctica RB-8</name>
    <dbReference type="NCBI Taxonomy" id="698738"/>
    <lineage>
        <taxon>Bacteria</taxon>
        <taxon>Pseudomonadati</taxon>
        <taxon>Pseudomonadota</taxon>
        <taxon>Gammaproteobacteria</taxon>
        <taxon>Oceanospirillales</taxon>
        <taxon>Oceanospirillaceae</taxon>
        <taxon>Oleispira</taxon>
    </lineage>
</organism>
<dbReference type="Proteomes" id="UP000032749">
    <property type="component" value="Chromosome"/>
</dbReference>
<dbReference type="PANTHER" id="PTHR43208">
    <property type="entry name" value="ABC TRANSPORTER SUBSTRATE-BINDING PROTEIN"/>
    <property type="match status" value="1"/>
</dbReference>
<keyword evidence="5" id="KW-1185">Reference proteome</keyword>
<dbReference type="PATRIC" id="fig|698738.3.peg.70"/>
<evidence type="ECO:0000256" key="2">
    <source>
        <dbReference type="SAM" id="SignalP"/>
    </source>
</evidence>
<dbReference type="KEGG" id="oai:OLEAN_C00690"/>
<protein>
    <submittedName>
        <fullName evidence="4">Basic membrane lipoprotein</fullName>
    </submittedName>
</protein>
<dbReference type="Gene3D" id="3.40.50.2300">
    <property type="match status" value="2"/>
</dbReference>
<evidence type="ECO:0000256" key="1">
    <source>
        <dbReference type="ARBA" id="ARBA00022729"/>
    </source>
</evidence>
<keyword evidence="1 2" id="KW-0732">Signal</keyword>
<sequence>MLKHKSWQSLWAIASLAIGLSAGQAVVADDDPLKVGFVYVGPVGDYGWSYEHDRGRIDAKEYFGDKIETTYVERVPEGADAERVIRQMAQAGSDIIFTTSFGFMNPTLKVAKRFPKIKFEHATGYKRAKNVSTYLLRTYEGRYVSGIAAGMETKTNTIGYIASFPIPEVIRDINAVYMAAKSVNPDVKIKIMWVSTWYDPVKETEAANALMAQGADVIIQHTDSPAPLQAAEKKGVKGIGQASDMSKFAKNAHMFSIQDKWSSYYINRIQKVMDKSWVSEDYWGGFADDMLVVASINDNLPIKTKDAVMNAYNDIKSGKLKPFTGPIYDNQGNLVVKEGHSLTDQELASVNWYVKGIDASIPK</sequence>
<dbReference type="GO" id="GO:0005886">
    <property type="term" value="C:plasma membrane"/>
    <property type="evidence" value="ECO:0007669"/>
    <property type="project" value="InterPro"/>
</dbReference>
<keyword evidence="4" id="KW-0449">Lipoprotein</keyword>
<proteinExistence type="predicted"/>
<dbReference type="OrthoDB" id="9769871at2"/>
<name>R4YJJ0_OLEAN</name>
<dbReference type="PANTHER" id="PTHR43208:SF1">
    <property type="entry name" value="ABC TRANSPORTER SUBSTRATE-BINDING PROTEIN"/>
    <property type="match status" value="1"/>
</dbReference>
<accession>R4YJJ0</accession>
<gene>
    <name evidence="4" type="ORF">OLEAN_C00690</name>
</gene>
<dbReference type="Pfam" id="PF02608">
    <property type="entry name" value="Bmp"/>
    <property type="match status" value="1"/>
</dbReference>
<evidence type="ECO:0000259" key="3">
    <source>
        <dbReference type="Pfam" id="PF02608"/>
    </source>
</evidence>
<dbReference type="InterPro" id="IPR052910">
    <property type="entry name" value="ABC-Purine-Binding"/>
</dbReference>
<dbReference type="CDD" id="cd19963">
    <property type="entry name" value="PBP1_BMP-like"/>
    <property type="match status" value="1"/>
</dbReference>
<evidence type="ECO:0000313" key="5">
    <source>
        <dbReference type="Proteomes" id="UP000032749"/>
    </source>
</evidence>
<feature type="chain" id="PRO_5004383147" evidence="2">
    <location>
        <begin position="28"/>
        <end position="363"/>
    </location>
</feature>
<dbReference type="AlphaFoldDB" id="R4YJJ0"/>
<feature type="signal peptide" evidence="2">
    <location>
        <begin position="1"/>
        <end position="27"/>
    </location>
</feature>
<reference evidence="4 5" key="1">
    <citation type="journal article" date="2013" name="Nat. Commun.">
        <title>Genome sequence and functional genomic analysis of the oil-degrading bacterium Oleispira antarctica.</title>
        <authorList>
            <person name="Kube M."/>
            <person name="Chernikova T.N."/>
            <person name="Al-Ramahi Y."/>
            <person name="Beloqui A."/>
            <person name="Lopez-Cortez N."/>
            <person name="Guazzaroni M.E."/>
            <person name="Heipieper H.J."/>
            <person name="Klages S."/>
            <person name="Kotsyurbenko O.R."/>
            <person name="Langer I."/>
            <person name="Nechitaylo T.Y."/>
            <person name="Lunsdorf H."/>
            <person name="Fernandez M."/>
            <person name="Juarez S."/>
            <person name="Ciordia S."/>
            <person name="Singer A."/>
            <person name="Kagan O."/>
            <person name="Egorova O."/>
            <person name="Petit P.A."/>
            <person name="Stogios P."/>
            <person name="Kim Y."/>
            <person name="Tchigvintsev A."/>
            <person name="Flick R."/>
            <person name="Denaro R."/>
            <person name="Genovese M."/>
            <person name="Albar J.P."/>
            <person name="Reva O.N."/>
            <person name="Martinez-Gomariz M."/>
            <person name="Tran H."/>
            <person name="Ferrer M."/>
            <person name="Savchenko A."/>
            <person name="Yakunin A.F."/>
            <person name="Yakimov M.M."/>
            <person name="Golyshina O.V."/>
            <person name="Reinhardt R."/>
            <person name="Golyshin P.N."/>
        </authorList>
    </citation>
    <scope>NUCLEOTIDE SEQUENCE [LARGE SCALE GENOMIC DNA]</scope>
</reference>
<dbReference type="STRING" id="698738.OLEAN_C00690"/>
<evidence type="ECO:0000313" key="4">
    <source>
        <dbReference type="EMBL" id="CCK74245.1"/>
    </source>
</evidence>
<dbReference type="InterPro" id="IPR003760">
    <property type="entry name" value="PnrA-like"/>
</dbReference>